<feature type="compositionally biased region" description="Polar residues" evidence="1">
    <location>
        <begin position="149"/>
        <end position="165"/>
    </location>
</feature>
<dbReference type="Proteomes" id="UP000747542">
    <property type="component" value="Unassembled WGS sequence"/>
</dbReference>
<feature type="compositionally biased region" description="Low complexity" evidence="1">
    <location>
        <begin position="274"/>
        <end position="287"/>
    </location>
</feature>
<feature type="compositionally biased region" description="Low complexity" evidence="1">
    <location>
        <begin position="119"/>
        <end position="129"/>
    </location>
</feature>
<feature type="region of interest" description="Disordered" evidence="1">
    <location>
        <begin position="248"/>
        <end position="294"/>
    </location>
</feature>
<dbReference type="AlphaFoldDB" id="A0A8J5N8W0"/>
<feature type="compositionally biased region" description="Pro residues" evidence="1">
    <location>
        <begin position="259"/>
        <end position="273"/>
    </location>
</feature>
<sequence>MQMVIVLVVITVVFVLSWSPIDLRLFINQIRPQPTTTKIWSPSVSPPSTRSSTRIHDEGVAVGASVAAGNASHWSRVVHKPDYLPQEADQSCTPQGPLQEATVQDERRKKTASQHHHNTTSPLPKDTTTTLTKEMMEGKELVEIFKDSGTGSNNNTPSTHCSDSGTAAAATPYSHNCDPACHGIVFLPVLIVSVPPPAGIVFLPVLIVSVPPPAGAGERTLGSLNVVPIPVFTSSSIEWRRWGSHATTHACPHASRGSPRPPPPAMPQPPGRPHTPSTQTVSQTTPHLRFTHTGRGRLVARVTYGRRHSWCCTQDGLEAKHYRTQSTQTFTHYQEEPRVSCCYYHHHHHHHHQRRQRDDYTSHVRHDHDQNLRNHSQRHPGDDHALYHHNDLSPSYHGLLTPDYPHHGQQQHLDVYNNEQDDSVFIMANDFTPLNHDTDLTPDKKTNSVFSFMPTHDHPPTYTYLSSQPPDHPPTYICLSSQPPDHPPTYICLSPQPPDHPPTYTCLSSQPPDHPPTYTYLSSQPPTTAHVHLSIITATHDHPPTYTYLSSQPPTTTHVHLSIITATTTTRPRTPVYHRHPRPTAHVHLSTLL</sequence>
<evidence type="ECO:0000313" key="2">
    <source>
        <dbReference type="EMBL" id="KAG7175660.1"/>
    </source>
</evidence>
<evidence type="ECO:0000313" key="3">
    <source>
        <dbReference type="Proteomes" id="UP000747542"/>
    </source>
</evidence>
<comment type="caution">
    <text evidence="2">The sequence shown here is derived from an EMBL/GenBank/DDBJ whole genome shotgun (WGS) entry which is preliminary data.</text>
</comment>
<keyword evidence="3" id="KW-1185">Reference proteome</keyword>
<dbReference type="EMBL" id="JAHLQT010004944">
    <property type="protein sequence ID" value="KAG7175660.1"/>
    <property type="molecule type" value="Genomic_DNA"/>
</dbReference>
<reference evidence="2" key="1">
    <citation type="journal article" date="2021" name="Sci. Adv.">
        <title>The American lobster genome reveals insights on longevity, neural, and immune adaptations.</title>
        <authorList>
            <person name="Polinski J.M."/>
            <person name="Zimin A.V."/>
            <person name="Clark K.F."/>
            <person name="Kohn A.B."/>
            <person name="Sadowski N."/>
            <person name="Timp W."/>
            <person name="Ptitsyn A."/>
            <person name="Khanna P."/>
            <person name="Romanova D.Y."/>
            <person name="Williams P."/>
            <person name="Greenwood S.J."/>
            <person name="Moroz L.L."/>
            <person name="Walt D.R."/>
            <person name="Bodnar A.G."/>
        </authorList>
    </citation>
    <scope>NUCLEOTIDE SEQUENCE</scope>
    <source>
        <strain evidence="2">GMGI-L3</strain>
    </source>
</reference>
<protein>
    <submittedName>
        <fullName evidence="2">Uncharacterized protein</fullName>
    </submittedName>
</protein>
<feature type="region of interest" description="Disordered" evidence="1">
    <location>
        <begin position="146"/>
        <end position="169"/>
    </location>
</feature>
<accession>A0A8J5N8W0</accession>
<gene>
    <name evidence="2" type="ORF">Hamer_G026565</name>
</gene>
<feature type="compositionally biased region" description="Basic residues" evidence="1">
    <location>
        <begin position="109"/>
        <end position="118"/>
    </location>
</feature>
<organism evidence="2 3">
    <name type="scientific">Homarus americanus</name>
    <name type="common">American lobster</name>
    <dbReference type="NCBI Taxonomy" id="6706"/>
    <lineage>
        <taxon>Eukaryota</taxon>
        <taxon>Metazoa</taxon>
        <taxon>Ecdysozoa</taxon>
        <taxon>Arthropoda</taxon>
        <taxon>Crustacea</taxon>
        <taxon>Multicrustacea</taxon>
        <taxon>Malacostraca</taxon>
        <taxon>Eumalacostraca</taxon>
        <taxon>Eucarida</taxon>
        <taxon>Decapoda</taxon>
        <taxon>Pleocyemata</taxon>
        <taxon>Astacidea</taxon>
        <taxon>Nephropoidea</taxon>
        <taxon>Nephropidae</taxon>
        <taxon>Homarus</taxon>
    </lineage>
</organism>
<evidence type="ECO:0000256" key="1">
    <source>
        <dbReference type="SAM" id="MobiDB-lite"/>
    </source>
</evidence>
<feature type="compositionally biased region" description="Basic and acidic residues" evidence="1">
    <location>
        <begin position="379"/>
        <end position="391"/>
    </location>
</feature>
<feature type="region of interest" description="Disordered" evidence="1">
    <location>
        <begin position="86"/>
        <end position="129"/>
    </location>
</feature>
<proteinExistence type="predicted"/>
<feature type="region of interest" description="Disordered" evidence="1">
    <location>
        <begin position="371"/>
        <end position="391"/>
    </location>
</feature>
<name>A0A8J5N8W0_HOMAM</name>